<protein>
    <submittedName>
        <fullName evidence="1">Uncharacterized protein</fullName>
    </submittedName>
</protein>
<dbReference type="Proteomes" id="UP001302812">
    <property type="component" value="Unassembled WGS sequence"/>
</dbReference>
<dbReference type="AlphaFoldDB" id="A0AAN6QL69"/>
<reference evidence="1" key="2">
    <citation type="submission" date="2023-05" db="EMBL/GenBank/DDBJ databases">
        <authorList>
            <consortium name="Lawrence Berkeley National Laboratory"/>
            <person name="Steindorff A."/>
            <person name="Hensen N."/>
            <person name="Bonometti L."/>
            <person name="Westerberg I."/>
            <person name="Brannstrom I.O."/>
            <person name="Guillou S."/>
            <person name="Cros-Aarteil S."/>
            <person name="Calhoun S."/>
            <person name="Haridas S."/>
            <person name="Kuo A."/>
            <person name="Mondo S."/>
            <person name="Pangilinan J."/>
            <person name="Riley R."/>
            <person name="Labutti K."/>
            <person name="Andreopoulos B."/>
            <person name="Lipzen A."/>
            <person name="Chen C."/>
            <person name="Yanf M."/>
            <person name="Daum C."/>
            <person name="Ng V."/>
            <person name="Clum A."/>
            <person name="Ohm R."/>
            <person name="Martin F."/>
            <person name="Silar P."/>
            <person name="Natvig D."/>
            <person name="Lalanne C."/>
            <person name="Gautier V."/>
            <person name="Ament-Velasquez S.L."/>
            <person name="Kruys A."/>
            <person name="Hutchinson M.I."/>
            <person name="Powell A.J."/>
            <person name="Barry K."/>
            <person name="Miller A.N."/>
            <person name="Grigoriev I.V."/>
            <person name="Debuchy R."/>
            <person name="Gladieux P."/>
            <person name="Thoren M.H."/>
            <person name="Johannesson H."/>
        </authorList>
    </citation>
    <scope>NUCLEOTIDE SEQUENCE</scope>
    <source>
        <strain evidence="1">CBS 508.74</strain>
    </source>
</reference>
<proteinExistence type="predicted"/>
<organism evidence="1 2">
    <name type="scientific">Canariomyces notabilis</name>
    <dbReference type="NCBI Taxonomy" id="2074819"/>
    <lineage>
        <taxon>Eukaryota</taxon>
        <taxon>Fungi</taxon>
        <taxon>Dikarya</taxon>
        <taxon>Ascomycota</taxon>
        <taxon>Pezizomycotina</taxon>
        <taxon>Sordariomycetes</taxon>
        <taxon>Sordariomycetidae</taxon>
        <taxon>Sordariales</taxon>
        <taxon>Chaetomiaceae</taxon>
        <taxon>Canariomyces</taxon>
    </lineage>
</organism>
<dbReference type="GeneID" id="89942233"/>
<keyword evidence="2" id="KW-1185">Reference proteome</keyword>
<sequence length="70" mass="7689">MRDGTGTPATLIVFERMLRTGGVGKRFRKVDIDISFQAHGLRREGSPAMSCAYAMQSDLPRACDDEPVDS</sequence>
<accession>A0AAN6QL69</accession>
<name>A0AAN6QL69_9PEZI</name>
<evidence type="ECO:0000313" key="2">
    <source>
        <dbReference type="Proteomes" id="UP001302812"/>
    </source>
</evidence>
<dbReference type="EMBL" id="MU853359">
    <property type="protein sequence ID" value="KAK4108877.1"/>
    <property type="molecule type" value="Genomic_DNA"/>
</dbReference>
<comment type="caution">
    <text evidence="1">The sequence shown here is derived from an EMBL/GenBank/DDBJ whole genome shotgun (WGS) entry which is preliminary data.</text>
</comment>
<dbReference type="RefSeq" id="XP_064666447.1">
    <property type="nucleotide sequence ID" value="XM_064818108.1"/>
</dbReference>
<gene>
    <name evidence="1" type="ORF">N656DRAFT_801315</name>
</gene>
<evidence type="ECO:0000313" key="1">
    <source>
        <dbReference type="EMBL" id="KAK4108877.1"/>
    </source>
</evidence>
<reference evidence="1" key="1">
    <citation type="journal article" date="2023" name="Mol. Phylogenet. Evol.">
        <title>Genome-scale phylogeny and comparative genomics of the fungal order Sordariales.</title>
        <authorList>
            <person name="Hensen N."/>
            <person name="Bonometti L."/>
            <person name="Westerberg I."/>
            <person name="Brannstrom I.O."/>
            <person name="Guillou S."/>
            <person name="Cros-Aarteil S."/>
            <person name="Calhoun S."/>
            <person name="Haridas S."/>
            <person name="Kuo A."/>
            <person name="Mondo S."/>
            <person name="Pangilinan J."/>
            <person name="Riley R."/>
            <person name="LaButti K."/>
            <person name="Andreopoulos B."/>
            <person name="Lipzen A."/>
            <person name="Chen C."/>
            <person name="Yan M."/>
            <person name="Daum C."/>
            <person name="Ng V."/>
            <person name="Clum A."/>
            <person name="Steindorff A."/>
            <person name="Ohm R.A."/>
            <person name="Martin F."/>
            <person name="Silar P."/>
            <person name="Natvig D.O."/>
            <person name="Lalanne C."/>
            <person name="Gautier V."/>
            <person name="Ament-Velasquez S.L."/>
            <person name="Kruys A."/>
            <person name="Hutchinson M.I."/>
            <person name="Powell A.J."/>
            <person name="Barry K."/>
            <person name="Miller A.N."/>
            <person name="Grigoriev I.V."/>
            <person name="Debuchy R."/>
            <person name="Gladieux P."/>
            <person name="Hiltunen Thoren M."/>
            <person name="Johannesson H."/>
        </authorList>
    </citation>
    <scope>NUCLEOTIDE SEQUENCE</scope>
    <source>
        <strain evidence="1">CBS 508.74</strain>
    </source>
</reference>